<evidence type="ECO:0000256" key="1">
    <source>
        <dbReference type="ARBA" id="ARBA00034120"/>
    </source>
</evidence>
<sequence>MRASLPFSSGGGGAWLAGNGPVGGSTIKSTLAVRSNNSKSSGLNEDILRHAWNLVRSNGGSPGIDGVSFEMIEQGEGVEGFLKGIAEELQEKRYCAQPVRRVMIPKGDGRERPLGIPTIRDRVVQMAVKLVIEPIFEADFTPHSYGFRPKRSAHDAIDDIANALWAGHTQVIDADLSSDFDTIPHANLMAVVAERMVDGAILALLKQWLKAPVIGVNDQGKRMTVGGGKGNRVGTPQGGVISPLLSNLYLHLLDRIWDRHRLKQKLGAHIVLYADDFVVLCKQGVEEPLKVVRHVVDRLGLTLNETPIEIRAHVVDAKESGFNFLGFTLQMSRGTKTGKWYPNVRPSDKAVGKIMAKVTDLTRRELTCIPLDDVVGSVNRSLRGWAGYFHFRNSSLAMSKVRNHAEQRLRIHLRKRHKVKNWKAGHAKIPSRDLYDRHGLHKLPKVPGWKTVHALV</sequence>
<dbReference type="Pfam" id="PF00078">
    <property type="entry name" value="RVT_1"/>
    <property type="match status" value="1"/>
</dbReference>
<proteinExistence type="inferred from homology"/>
<dbReference type="InterPro" id="IPR013597">
    <property type="entry name" value="Mat_intron_G2"/>
</dbReference>
<accession>A0ABZ0SC35</accession>
<dbReference type="PROSITE" id="PS50878">
    <property type="entry name" value="RT_POL"/>
    <property type="match status" value="1"/>
</dbReference>
<reference evidence="3 4" key="1">
    <citation type="journal article" date="2023" name="Microorganisms">
        <title>Thiorhodovibrio frisius and Trv. litoralis spp. nov., Two Novel Members from a Clade of Fastidious Purple Sulfur Bacteria That Exhibit Unique Red-Shifted Light-Harvesting Capabilities.</title>
        <authorList>
            <person name="Methner A."/>
            <person name="Kuzyk S.B."/>
            <person name="Petersen J."/>
            <person name="Bauer S."/>
            <person name="Brinkmann H."/>
            <person name="Sichau K."/>
            <person name="Wanner G."/>
            <person name="Wolf J."/>
            <person name="Neumann-Schaal M."/>
            <person name="Henke P."/>
            <person name="Tank M."/>
            <person name="Sproer C."/>
            <person name="Bunk B."/>
            <person name="Overmann J."/>
        </authorList>
    </citation>
    <scope>NUCLEOTIDE SEQUENCE [LARGE SCALE GENOMIC DNA]</scope>
    <source>
        <strain evidence="3 4">DSM 6702</strain>
    </source>
</reference>
<comment type="similarity">
    <text evidence="1">Belongs to the bacterial reverse transcriptase family.</text>
</comment>
<dbReference type="InterPro" id="IPR000477">
    <property type="entry name" value="RT_dom"/>
</dbReference>
<dbReference type="Proteomes" id="UP001432180">
    <property type="component" value="Chromosome"/>
</dbReference>
<dbReference type="NCBIfam" id="TIGR04416">
    <property type="entry name" value="group_II_RT_mat"/>
    <property type="match status" value="1"/>
</dbReference>
<dbReference type="EMBL" id="CP121472">
    <property type="protein sequence ID" value="WPL18593.1"/>
    <property type="molecule type" value="Genomic_DNA"/>
</dbReference>
<dbReference type="InterPro" id="IPR051083">
    <property type="entry name" value="GrpII_Intron_Splice-Mob/Def"/>
</dbReference>
<protein>
    <submittedName>
        <fullName evidence="3">Group II intron-encoded protein LtrA</fullName>
    </submittedName>
</protein>
<dbReference type="CDD" id="cd01651">
    <property type="entry name" value="RT_G2_intron"/>
    <property type="match status" value="1"/>
</dbReference>
<gene>
    <name evidence="3" type="primary">ltrA_12</name>
    <name evidence="3" type="ORF">Thiowin_03667</name>
</gene>
<dbReference type="SUPFAM" id="SSF56672">
    <property type="entry name" value="DNA/RNA polymerases"/>
    <property type="match status" value="1"/>
</dbReference>
<evidence type="ECO:0000313" key="4">
    <source>
        <dbReference type="Proteomes" id="UP001432180"/>
    </source>
</evidence>
<evidence type="ECO:0000259" key="2">
    <source>
        <dbReference type="PROSITE" id="PS50878"/>
    </source>
</evidence>
<dbReference type="Pfam" id="PF08388">
    <property type="entry name" value="GIIM"/>
    <property type="match status" value="1"/>
</dbReference>
<dbReference type="InterPro" id="IPR030931">
    <property type="entry name" value="Group_II_RT_mat"/>
</dbReference>
<organism evidence="3 4">
    <name type="scientific">Thiorhodovibrio winogradskyi</name>
    <dbReference type="NCBI Taxonomy" id="77007"/>
    <lineage>
        <taxon>Bacteria</taxon>
        <taxon>Pseudomonadati</taxon>
        <taxon>Pseudomonadota</taxon>
        <taxon>Gammaproteobacteria</taxon>
        <taxon>Chromatiales</taxon>
        <taxon>Chromatiaceae</taxon>
        <taxon>Thiorhodovibrio</taxon>
    </lineage>
</organism>
<keyword evidence="4" id="KW-1185">Reference proteome</keyword>
<dbReference type="InterPro" id="IPR043502">
    <property type="entry name" value="DNA/RNA_pol_sf"/>
</dbReference>
<feature type="domain" description="Reverse transcriptase" evidence="2">
    <location>
        <begin position="85"/>
        <end position="329"/>
    </location>
</feature>
<name>A0ABZ0SC35_9GAMM</name>
<dbReference type="PANTHER" id="PTHR34047:SF8">
    <property type="entry name" value="PROTEIN YKFC"/>
    <property type="match status" value="1"/>
</dbReference>
<evidence type="ECO:0000313" key="3">
    <source>
        <dbReference type="EMBL" id="WPL18593.1"/>
    </source>
</evidence>
<dbReference type="PANTHER" id="PTHR34047">
    <property type="entry name" value="NUCLEAR INTRON MATURASE 1, MITOCHONDRIAL-RELATED"/>
    <property type="match status" value="1"/>
</dbReference>